<evidence type="ECO:0000256" key="2">
    <source>
        <dbReference type="ARBA" id="ARBA00008676"/>
    </source>
</evidence>
<evidence type="ECO:0000256" key="7">
    <source>
        <dbReference type="HAMAP-Rule" id="MF_00156"/>
    </source>
</evidence>
<evidence type="ECO:0000256" key="5">
    <source>
        <dbReference type="ARBA" id="ARBA00022679"/>
    </source>
</evidence>
<dbReference type="PIRSF" id="PIRSF000388">
    <property type="entry name" value="Pantoate_hydroxy_MeTrfase"/>
    <property type="match status" value="1"/>
</dbReference>
<comment type="function">
    <text evidence="6 7">Catalyzes the reversible reaction in which hydroxymethyl group from 5,10-methylenetetrahydrofolate is transferred onto alpha-ketoisovalerate to form ketopantoate.</text>
</comment>
<keyword evidence="5 7" id="KW-0808">Transferase</keyword>
<dbReference type="PANTHER" id="PTHR20881">
    <property type="entry name" value="3-METHYL-2-OXOBUTANOATE HYDROXYMETHYLTRANSFERASE"/>
    <property type="match status" value="1"/>
</dbReference>
<dbReference type="GO" id="GO:0005737">
    <property type="term" value="C:cytoplasm"/>
    <property type="evidence" value="ECO:0007669"/>
    <property type="project" value="UniProtKB-SubCell"/>
</dbReference>
<feature type="active site" description="Proton acceptor" evidence="7 8">
    <location>
        <position position="172"/>
    </location>
</feature>
<dbReference type="NCBIfam" id="TIGR00222">
    <property type="entry name" value="panB"/>
    <property type="match status" value="1"/>
</dbReference>
<dbReference type="CDD" id="cd06557">
    <property type="entry name" value="KPHMT-like"/>
    <property type="match status" value="1"/>
</dbReference>
<feature type="binding site" evidence="7 10">
    <location>
        <position position="73"/>
    </location>
    <ligand>
        <name>Mg(2+)</name>
        <dbReference type="ChEBI" id="CHEBI:18420"/>
    </ligand>
</feature>
<dbReference type="EC" id="2.1.2.11" evidence="7"/>
<sequence length="265" mass="28566">MKQEGNPIAMLTAYDYPTAMLVDASGIDAILVGDSLGNVVLGYDSTVPVTMEDIIHHLKAVSRGAKRAMVVGDMPFLSYHISREESVRNAGRLLQEGMAQAVKLEGGSEVAETIRAITAAGIPVMGHLGLTPQSVHQLGGFRVQGKDGDGARRLIEDAKKIEEAGVFAIVLECIPQQLAKVITAEVSVPTIGIGAGVGCDGQVLVINDILGMYSEFTPKFVKQYVRLKEQIVQACSAYKDEVKNKKFPGPENSFNMAEEEMKKIY</sequence>
<dbReference type="HAMAP" id="MF_00156">
    <property type="entry name" value="PanB"/>
    <property type="match status" value="1"/>
</dbReference>
<dbReference type="InterPro" id="IPR003700">
    <property type="entry name" value="Pantoate_hydroxy_MeTrfase"/>
</dbReference>
<dbReference type="GO" id="GO:0015940">
    <property type="term" value="P:pantothenate biosynthetic process"/>
    <property type="evidence" value="ECO:0007669"/>
    <property type="project" value="UniProtKB-UniRule"/>
</dbReference>
<feature type="binding site" evidence="7 9">
    <location>
        <position position="103"/>
    </location>
    <ligand>
        <name>3-methyl-2-oxobutanoate</name>
        <dbReference type="ChEBI" id="CHEBI:11851"/>
    </ligand>
</feature>
<dbReference type="RefSeq" id="WP_304545404.1">
    <property type="nucleotide sequence ID" value="NZ_JARPTC010000029.1"/>
</dbReference>
<comment type="similarity">
    <text evidence="2 7">Belongs to the PanB family.</text>
</comment>
<dbReference type="NCBIfam" id="NF001452">
    <property type="entry name" value="PRK00311.1"/>
    <property type="match status" value="1"/>
</dbReference>
<dbReference type="Pfam" id="PF02548">
    <property type="entry name" value="Pantoate_transf"/>
    <property type="match status" value="1"/>
</dbReference>
<proteinExistence type="inferred from homology"/>
<evidence type="ECO:0000313" key="11">
    <source>
        <dbReference type="EMBL" id="MDO7788967.1"/>
    </source>
</evidence>
<comment type="caution">
    <text evidence="11">The sequence shown here is derived from an EMBL/GenBank/DDBJ whole genome shotgun (WGS) entry which is preliminary data.</text>
</comment>
<evidence type="ECO:0000256" key="1">
    <source>
        <dbReference type="ARBA" id="ARBA00005033"/>
    </source>
</evidence>
<feature type="binding site" evidence="7 9">
    <location>
        <begin position="34"/>
        <end position="35"/>
    </location>
    <ligand>
        <name>3-methyl-2-oxobutanoate</name>
        <dbReference type="ChEBI" id="CHEBI:11851"/>
    </ligand>
</feature>
<comment type="cofactor">
    <cofactor evidence="7 10">
        <name>Mg(2+)</name>
        <dbReference type="ChEBI" id="CHEBI:18420"/>
    </cofactor>
    <text evidence="7 10">Binds 1 Mg(2+) ion per subunit.</text>
</comment>
<organism evidence="11 12">
    <name type="scientific">Desulforamulus aquiferis</name>
    <dbReference type="NCBI Taxonomy" id="1397668"/>
    <lineage>
        <taxon>Bacteria</taxon>
        <taxon>Bacillati</taxon>
        <taxon>Bacillota</taxon>
        <taxon>Clostridia</taxon>
        <taxon>Eubacteriales</taxon>
        <taxon>Peptococcaceae</taxon>
        <taxon>Desulforamulus</taxon>
    </lineage>
</organism>
<keyword evidence="7 10" id="KW-0460">Magnesium</keyword>
<accession>A0AAW7ZI06</accession>
<dbReference type="Proteomes" id="UP001172911">
    <property type="component" value="Unassembled WGS sequence"/>
</dbReference>
<gene>
    <name evidence="7 11" type="primary">panB</name>
    <name evidence="11" type="ORF">P6N53_17295</name>
</gene>
<evidence type="ECO:0000256" key="9">
    <source>
        <dbReference type="PIRSR" id="PIRSR000388-2"/>
    </source>
</evidence>
<feature type="binding site" evidence="7 10">
    <location>
        <position position="34"/>
    </location>
    <ligand>
        <name>Mg(2+)</name>
        <dbReference type="ChEBI" id="CHEBI:18420"/>
    </ligand>
</feature>
<dbReference type="InterPro" id="IPR015813">
    <property type="entry name" value="Pyrv/PenolPyrv_kinase-like_dom"/>
</dbReference>
<dbReference type="SUPFAM" id="SSF51621">
    <property type="entry name" value="Phosphoenolpyruvate/pyruvate domain"/>
    <property type="match status" value="1"/>
</dbReference>
<feature type="binding site" evidence="7 9">
    <location>
        <position position="73"/>
    </location>
    <ligand>
        <name>3-methyl-2-oxobutanoate</name>
        <dbReference type="ChEBI" id="CHEBI:11851"/>
    </ligand>
</feature>
<comment type="subunit">
    <text evidence="3 7">Homodecamer; pentamer of dimers.</text>
</comment>
<comment type="pathway">
    <text evidence="1 7">Cofactor biosynthesis; (R)-pantothenate biosynthesis; (R)-pantoate from 3-methyl-2-oxobutanoate: step 1/2.</text>
</comment>
<keyword evidence="4 7" id="KW-0566">Pantothenate biosynthesis</keyword>
<dbReference type="EMBL" id="JARPTC010000029">
    <property type="protein sequence ID" value="MDO7788967.1"/>
    <property type="molecule type" value="Genomic_DNA"/>
</dbReference>
<name>A0AAW7ZI06_9FIRM</name>
<protein>
    <recommendedName>
        <fullName evidence="7">3-methyl-2-oxobutanoate hydroxymethyltransferase</fullName>
        <ecNumber evidence="7">2.1.2.11</ecNumber>
    </recommendedName>
    <alternativeName>
        <fullName evidence="7">Ketopantoate hydroxymethyltransferase</fullName>
        <shortName evidence="7">KPHMT</shortName>
    </alternativeName>
</protein>
<comment type="catalytic activity">
    <reaction evidence="7">
        <text>(6R)-5,10-methylene-5,6,7,8-tetrahydrofolate + 3-methyl-2-oxobutanoate + H2O = 2-dehydropantoate + (6S)-5,6,7,8-tetrahydrofolate</text>
        <dbReference type="Rhea" id="RHEA:11824"/>
        <dbReference type="ChEBI" id="CHEBI:11561"/>
        <dbReference type="ChEBI" id="CHEBI:11851"/>
        <dbReference type="ChEBI" id="CHEBI:15377"/>
        <dbReference type="ChEBI" id="CHEBI:15636"/>
        <dbReference type="ChEBI" id="CHEBI:57453"/>
        <dbReference type="EC" id="2.1.2.11"/>
    </reaction>
</comment>
<comment type="subcellular location">
    <subcellularLocation>
        <location evidence="7">Cytoplasm</location>
    </subcellularLocation>
</comment>
<keyword evidence="12" id="KW-1185">Reference proteome</keyword>
<evidence type="ECO:0000256" key="8">
    <source>
        <dbReference type="PIRSR" id="PIRSR000388-1"/>
    </source>
</evidence>
<dbReference type="GO" id="GO:0000287">
    <property type="term" value="F:magnesium ion binding"/>
    <property type="evidence" value="ECO:0007669"/>
    <property type="project" value="TreeGrafter"/>
</dbReference>
<dbReference type="FunFam" id="3.20.20.60:FF:000003">
    <property type="entry name" value="3-methyl-2-oxobutanoate hydroxymethyltransferase"/>
    <property type="match status" value="1"/>
</dbReference>
<dbReference type="Gene3D" id="3.20.20.60">
    <property type="entry name" value="Phosphoenolpyruvate-binding domains"/>
    <property type="match status" value="1"/>
</dbReference>
<dbReference type="GO" id="GO:0003864">
    <property type="term" value="F:3-methyl-2-oxobutanoate hydroxymethyltransferase activity"/>
    <property type="evidence" value="ECO:0007669"/>
    <property type="project" value="UniProtKB-UniRule"/>
</dbReference>
<keyword evidence="7 10" id="KW-0479">Metal-binding</keyword>
<dbReference type="InterPro" id="IPR040442">
    <property type="entry name" value="Pyrv_kinase-like_dom_sf"/>
</dbReference>
<evidence type="ECO:0000256" key="10">
    <source>
        <dbReference type="PIRSR" id="PIRSR000388-3"/>
    </source>
</evidence>
<evidence type="ECO:0000313" key="12">
    <source>
        <dbReference type="Proteomes" id="UP001172911"/>
    </source>
</evidence>
<evidence type="ECO:0000256" key="3">
    <source>
        <dbReference type="ARBA" id="ARBA00011424"/>
    </source>
</evidence>
<dbReference type="PANTHER" id="PTHR20881:SF0">
    <property type="entry name" value="3-METHYL-2-OXOBUTANOATE HYDROXYMETHYLTRANSFERASE"/>
    <property type="match status" value="1"/>
</dbReference>
<keyword evidence="7" id="KW-0963">Cytoplasm</keyword>
<feature type="binding site" evidence="7 10">
    <location>
        <position position="105"/>
    </location>
    <ligand>
        <name>Mg(2+)</name>
        <dbReference type="ChEBI" id="CHEBI:18420"/>
    </ligand>
</feature>
<reference evidence="11" key="1">
    <citation type="journal article" date="2023" name="J. Hazard. Mater.">
        <title>Anaerobic biodegradation of pyrene and benzo[a]pyrene by a new sulfate-reducing Desulforamulus aquiferis strain DSA.</title>
        <authorList>
            <person name="Zhang Z."/>
            <person name="Sun J."/>
            <person name="Gong X."/>
            <person name="Wang C."/>
            <person name="Wang H."/>
        </authorList>
    </citation>
    <scope>NUCLEOTIDE SEQUENCE</scope>
    <source>
        <strain evidence="11">DSA</strain>
    </source>
</reference>
<dbReference type="AlphaFoldDB" id="A0AAW7ZI06"/>
<reference evidence="11" key="2">
    <citation type="submission" date="2023-03" db="EMBL/GenBank/DDBJ databases">
        <authorList>
            <person name="Zhang Z."/>
        </authorList>
    </citation>
    <scope>NUCLEOTIDE SEQUENCE</scope>
    <source>
        <strain evidence="11">DSA</strain>
    </source>
</reference>
<evidence type="ECO:0000256" key="4">
    <source>
        <dbReference type="ARBA" id="ARBA00022655"/>
    </source>
</evidence>
<evidence type="ECO:0000256" key="6">
    <source>
        <dbReference type="ARBA" id="ARBA00056497"/>
    </source>
</evidence>